<dbReference type="AlphaFoldDB" id="A0A163Y176"/>
<keyword evidence="2" id="KW-1185">Reference proteome</keyword>
<reference evidence="1 2" key="1">
    <citation type="submission" date="2016-03" db="EMBL/GenBank/DDBJ databases">
        <title>Microsymbionts genomes from the relict species Vavilovia formosa (Stev.) Fed.</title>
        <authorList>
            <person name="Kopat V."/>
            <person name="Chirak E."/>
            <person name="Kimeklis A."/>
            <person name="Andronov E."/>
        </authorList>
    </citation>
    <scope>NUCLEOTIDE SEQUENCE [LARGE SCALE GENOMIC DNA]</scope>
    <source>
        <strain evidence="1 2">Vaf07</strain>
    </source>
</reference>
<protein>
    <submittedName>
        <fullName evidence="1">Uncharacterized protein</fullName>
    </submittedName>
</protein>
<sequence length="67" mass="7331">MDGGNDTEFIAPDIESVAFISAKFLNKRDSTILRHACSGIDAAECVAEKLTNALFEITRMQLLNISN</sequence>
<evidence type="ECO:0000313" key="1">
    <source>
        <dbReference type="EMBL" id="KZD21667.1"/>
    </source>
</evidence>
<organism evidence="1 2">
    <name type="scientific">Tardiphaga robiniae</name>
    <dbReference type="NCBI Taxonomy" id="943830"/>
    <lineage>
        <taxon>Bacteria</taxon>
        <taxon>Pseudomonadati</taxon>
        <taxon>Pseudomonadota</taxon>
        <taxon>Alphaproteobacteria</taxon>
        <taxon>Hyphomicrobiales</taxon>
        <taxon>Nitrobacteraceae</taxon>
        <taxon>Tardiphaga</taxon>
    </lineage>
</organism>
<comment type="caution">
    <text evidence="1">The sequence shown here is derived from an EMBL/GenBank/DDBJ whole genome shotgun (WGS) entry which is preliminary data.</text>
</comment>
<proteinExistence type="predicted"/>
<accession>A0A163Y176</accession>
<evidence type="ECO:0000313" key="2">
    <source>
        <dbReference type="Proteomes" id="UP000076574"/>
    </source>
</evidence>
<dbReference type="Proteomes" id="UP000076574">
    <property type="component" value="Unassembled WGS sequence"/>
</dbReference>
<dbReference type="EMBL" id="LVYV01000034">
    <property type="protein sequence ID" value="KZD21667.1"/>
    <property type="molecule type" value="Genomic_DNA"/>
</dbReference>
<name>A0A163Y176_9BRAD</name>
<gene>
    <name evidence="1" type="ORF">A4A58_11025</name>
</gene>